<dbReference type="PROSITE" id="PS51710">
    <property type="entry name" value="G_OBG"/>
    <property type="match status" value="1"/>
</dbReference>
<dbReference type="Gene3D" id="3.40.50.300">
    <property type="entry name" value="P-loop containing nucleotide triphosphate hydrolases"/>
    <property type="match status" value="1"/>
</dbReference>
<dbReference type="GO" id="GO:0005737">
    <property type="term" value="C:cytoplasm"/>
    <property type="evidence" value="ECO:0007669"/>
    <property type="project" value="TreeGrafter"/>
</dbReference>
<evidence type="ECO:0000256" key="2">
    <source>
        <dbReference type="ARBA" id="ARBA00022840"/>
    </source>
</evidence>
<keyword evidence="2" id="KW-0067">ATP-binding</keyword>
<dbReference type="InterPro" id="IPR012676">
    <property type="entry name" value="TGS-like"/>
</dbReference>
<dbReference type="InterPro" id="IPR012675">
    <property type="entry name" value="Beta-grasp_dom_sf"/>
</dbReference>
<accession>A0A1B2J9G2</accession>
<sequence length="396" mass="44239">MILRRQHSIKRGTQTLLGRASNNLSGGIVGLANIGKSTFFQAITKSKLGNPANYPFATISPEEARVEVASPKLDHLQNLYSSLKRIPAYLKVVDIAGLVRGASRGEGLGNQFLGDIRQVDGLFQVVRGFRNTDVTHVEGNVDPVRDLMVVEDELLLKDMEFVESALERTKKQLRHRHQRGFSEIQLLEEESDTLSKASAWLLEGKLLSRTDANWNASQINILNKHNLLTAKPSVYLLNVSETDFRKGYNEFGKDVEYWVDEHSPGSSVLLFSAEYENSLALDSSSYKTESCIPLIVNEMRESLHLISFYTCGDIEARQWTVREKTPAPDAAGIIHSDLSRTFINATVIKYDALKSLSPPLNEKSLRSKGLVHRVGKTYLIEDGDIVHFNAARSGKR</sequence>
<evidence type="ECO:0000313" key="7">
    <source>
        <dbReference type="EMBL" id="ANZ74649.1"/>
    </source>
</evidence>
<dbReference type="InterPro" id="IPR041706">
    <property type="entry name" value="YchF_N"/>
</dbReference>
<dbReference type="Gene3D" id="3.10.20.30">
    <property type="match status" value="1"/>
</dbReference>
<dbReference type="SUPFAM" id="SSF81271">
    <property type="entry name" value="TGS-like"/>
    <property type="match status" value="1"/>
</dbReference>
<dbReference type="Proteomes" id="UP000094565">
    <property type="component" value="Chromosome 1"/>
</dbReference>
<dbReference type="InterPro" id="IPR023192">
    <property type="entry name" value="TGS-like_dom_sf"/>
</dbReference>
<evidence type="ECO:0000256" key="4">
    <source>
        <dbReference type="ARBA" id="ARBA00068719"/>
    </source>
</evidence>
<dbReference type="InterPro" id="IPR013029">
    <property type="entry name" value="YchF_C"/>
</dbReference>
<dbReference type="GO" id="GO:0016887">
    <property type="term" value="F:ATP hydrolysis activity"/>
    <property type="evidence" value="ECO:0007669"/>
    <property type="project" value="InterPro"/>
</dbReference>
<comment type="function">
    <text evidence="3">Hydrolyzes ATP, and can also hydrolyze GTP with lower efficiency. Has lower affinity for GTP.</text>
</comment>
<dbReference type="InterPro" id="IPR027417">
    <property type="entry name" value="P-loop_NTPase"/>
</dbReference>
<dbReference type="AlphaFoldDB" id="A0A1B2J9G2"/>
<dbReference type="InterPro" id="IPR004396">
    <property type="entry name" value="ATPase_YchF/OLA1"/>
</dbReference>
<name>A0A1B2J9G2_PICPA</name>
<dbReference type="PIRSF" id="PIRSF006641">
    <property type="entry name" value="CHP00092"/>
    <property type="match status" value="1"/>
</dbReference>
<evidence type="ECO:0000256" key="3">
    <source>
        <dbReference type="ARBA" id="ARBA00059898"/>
    </source>
</evidence>
<dbReference type="Pfam" id="PF06071">
    <property type="entry name" value="YchF-GTPase_C"/>
    <property type="match status" value="1"/>
</dbReference>
<dbReference type="FunFam" id="3.10.20.30:FF:000001">
    <property type="entry name" value="Ribosome-binding ATPase YchF"/>
    <property type="match status" value="1"/>
</dbReference>
<reference evidence="7 8" key="1">
    <citation type="submission" date="2016-02" db="EMBL/GenBank/DDBJ databases">
        <title>Comparative genomic and transcriptomic foundation for Pichia pastoris.</title>
        <authorList>
            <person name="Love K.R."/>
            <person name="Shah K.A."/>
            <person name="Whittaker C.A."/>
            <person name="Wu J."/>
            <person name="Bartlett M.C."/>
            <person name="Ma D."/>
            <person name="Leeson R.L."/>
            <person name="Priest M."/>
            <person name="Young S.K."/>
            <person name="Love J.C."/>
        </authorList>
    </citation>
    <scope>NUCLEOTIDE SEQUENCE [LARGE SCALE GENOMIC DNA]</scope>
    <source>
        <strain evidence="7 8">ATCC 28485</strain>
    </source>
</reference>
<proteinExistence type="predicted"/>
<dbReference type="Pfam" id="PF01926">
    <property type="entry name" value="MMR_HSR1"/>
    <property type="match status" value="1"/>
</dbReference>
<evidence type="ECO:0000259" key="6">
    <source>
        <dbReference type="PROSITE" id="PS51880"/>
    </source>
</evidence>
<dbReference type="PRINTS" id="PR00326">
    <property type="entry name" value="GTP1OBG"/>
</dbReference>
<dbReference type="CDD" id="cd01900">
    <property type="entry name" value="YchF"/>
    <property type="match status" value="1"/>
</dbReference>
<dbReference type="OrthoDB" id="424823at2759"/>
<organism evidence="7 8">
    <name type="scientific">Komagataella pastoris</name>
    <name type="common">Yeast</name>
    <name type="synonym">Pichia pastoris</name>
    <dbReference type="NCBI Taxonomy" id="4922"/>
    <lineage>
        <taxon>Eukaryota</taxon>
        <taxon>Fungi</taxon>
        <taxon>Dikarya</taxon>
        <taxon>Ascomycota</taxon>
        <taxon>Saccharomycotina</taxon>
        <taxon>Pichiomycetes</taxon>
        <taxon>Pichiales</taxon>
        <taxon>Pichiaceae</taxon>
        <taxon>Komagataella</taxon>
    </lineage>
</organism>
<dbReference type="SUPFAM" id="SSF52540">
    <property type="entry name" value="P-loop containing nucleoside triphosphate hydrolases"/>
    <property type="match status" value="1"/>
</dbReference>
<dbReference type="PANTHER" id="PTHR23305:SF9">
    <property type="entry name" value="OBG-LIKE ATPASE HOMOLOG"/>
    <property type="match status" value="1"/>
</dbReference>
<dbReference type="Gene3D" id="1.10.150.300">
    <property type="entry name" value="TGS-like domain"/>
    <property type="match status" value="1"/>
</dbReference>
<feature type="domain" description="OBG-type G" evidence="5">
    <location>
        <begin position="24"/>
        <end position="291"/>
    </location>
</feature>
<dbReference type="PROSITE" id="PS51880">
    <property type="entry name" value="TGS"/>
    <property type="match status" value="1"/>
</dbReference>
<gene>
    <name evidence="7" type="primary">YLF2</name>
    <name evidence="7" type="ORF">ATY40_BA7501019</name>
</gene>
<keyword evidence="8" id="KW-1185">Reference proteome</keyword>
<evidence type="ECO:0000313" key="8">
    <source>
        <dbReference type="Proteomes" id="UP000094565"/>
    </source>
</evidence>
<dbReference type="NCBIfam" id="TIGR00092">
    <property type="entry name" value="redox-regulated ATPase YchF"/>
    <property type="match status" value="1"/>
</dbReference>
<dbReference type="GO" id="GO:0005524">
    <property type="term" value="F:ATP binding"/>
    <property type="evidence" value="ECO:0007669"/>
    <property type="project" value="UniProtKB-KW"/>
</dbReference>
<dbReference type="FunFam" id="1.10.150.300:FF:000001">
    <property type="entry name" value="Ribosome-binding ATPase YchF"/>
    <property type="match status" value="1"/>
</dbReference>
<keyword evidence="1" id="KW-0547">Nucleotide-binding</keyword>
<dbReference type="PANTHER" id="PTHR23305">
    <property type="entry name" value="OBG GTPASE FAMILY"/>
    <property type="match status" value="1"/>
</dbReference>
<dbReference type="EMBL" id="CP014584">
    <property type="protein sequence ID" value="ANZ74649.1"/>
    <property type="molecule type" value="Genomic_DNA"/>
</dbReference>
<evidence type="ECO:0000259" key="5">
    <source>
        <dbReference type="PROSITE" id="PS51710"/>
    </source>
</evidence>
<protein>
    <recommendedName>
        <fullName evidence="4">Obg-like ATPase homolog</fullName>
    </recommendedName>
</protein>
<dbReference type="InterPro" id="IPR006073">
    <property type="entry name" value="GTP-bd"/>
</dbReference>
<feature type="domain" description="TGS" evidence="6">
    <location>
        <begin position="304"/>
        <end position="390"/>
    </location>
</feature>
<dbReference type="InterPro" id="IPR004095">
    <property type="entry name" value="TGS"/>
</dbReference>
<dbReference type="GO" id="GO:0005525">
    <property type="term" value="F:GTP binding"/>
    <property type="evidence" value="ECO:0007669"/>
    <property type="project" value="InterPro"/>
</dbReference>
<dbReference type="InterPro" id="IPR031167">
    <property type="entry name" value="G_OBG"/>
</dbReference>
<evidence type="ECO:0000256" key="1">
    <source>
        <dbReference type="ARBA" id="ARBA00022741"/>
    </source>
</evidence>